<keyword evidence="11" id="KW-0482">Metalloprotease</keyword>
<dbReference type="InterPro" id="IPR045175">
    <property type="entry name" value="M28_fam"/>
</dbReference>
<feature type="transmembrane region" description="Helical" evidence="15">
    <location>
        <begin position="456"/>
        <end position="479"/>
    </location>
</feature>
<evidence type="ECO:0000256" key="1">
    <source>
        <dbReference type="ARBA" id="ARBA00001947"/>
    </source>
</evidence>
<comment type="cofactor">
    <cofactor evidence="1">
        <name>Zn(2+)</name>
        <dbReference type="ChEBI" id="CHEBI:29105"/>
    </cofactor>
</comment>
<feature type="transmembrane region" description="Helical" evidence="15">
    <location>
        <begin position="416"/>
        <end position="444"/>
    </location>
</feature>
<dbReference type="GO" id="GO:0005789">
    <property type="term" value="C:endoplasmic reticulum membrane"/>
    <property type="evidence" value="ECO:0007669"/>
    <property type="project" value="UniProtKB-SubCell"/>
</dbReference>
<feature type="transmembrane region" description="Helical" evidence="15">
    <location>
        <begin position="586"/>
        <end position="607"/>
    </location>
</feature>
<dbReference type="Proteomes" id="UP001431783">
    <property type="component" value="Unassembled WGS sequence"/>
</dbReference>
<keyword evidence="8" id="KW-0256">Endoplasmic reticulum</keyword>
<feature type="domain" description="Endoplasmic reticulum metallopeptidase 1-like C-terminal" evidence="17">
    <location>
        <begin position="646"/>
        <end position="874"/>
    </location>
</feature>
<evidence type="ECO:0000256" key="5">
    <source>
        <dbReference type="ARBA" id="ARBA00022692"/>
    </source>
</evidence>
<proteinExistence type="inferred from homology"/>
<feature type="transmembrane region" description="Helical" evidence="15">
    <location>
        <begin position="385"/>
        <end position="404"/>
    </location>
</feature>
<feature type="transmembrane region" description="Helical" evidence="15">
    <location>
        <begin position="548"/>
        <end position="574"/>
    </location>
</feature>
<keyword evidence="13" id="KW-0325">Glycoprotein</keyword>
<dbReference type="Gene3D" id="3.40.630.10">
    <property type="entry name" value="Zn peptidases"/>
    <property type="match status" value="1"/>
</dbReference>
<feature type="domain" description="Endoplasmic reticulum metallopeptidase 1/1-A TM" evidence="18">
    <location>
        <begin position="419"/>
        <end position="631"/>
    </location>
</feature>
<dbReference type="EMBL" id="JARQZJ010000127">
    <property type="protein sequence ID" value="KAK9891007.1"/>
    <property type="molecule type" value="Genomic_DNA"/>
</dbReference>
<comment type="subcellular location">
    <subcellularLocation>
        <location evidence="2">Endoplasmic reticulum membrane</location>
        <topology evidence="2">Multi-pass membrane protein</topology>
    </subcellularLocation>
</comment>
<evidence type="ECO:0000256" key="11">
    <source>
        <dbReference type="ARBA" id="ARBA00023049"/>
    </source>
</evidence>
<dbReference type="SUPFAM" id="SSF53187">
    <property type="entry name" value="Zn-dependent exopeptidases"/>
    <property type="match status" value="1"/>
</dbReference>
<keyword evidence="6" id="KW-0479">Metal-binding</keyword>
<evidence type="ECO:0000256" key="8">
    <source>
        <dbReference type="ARBA" id="ARBA00022824"/>
    </source>
</evidence>
<dbReference type="GO" id="GO:0006508">
    <property type="term" value="P:proteolysis"/>
    <property type="evidence" value="ECO:0007669"/>
    <property type="project" value="UniProtKB-KW"/>
</dbReference>
<keyword evidence="12 15" id="KW-0472">Membrane</keyword>
<evidence type="ECO:0000256" key="2">
    <source>
        <dbReference type="ARBA" id="ARBA00004477"/>
    </source>
</evidence>
<evidence type="ECO:0000313" key="20">
    <source>
        <dbReference type="Proteomes" id="UP001431783"/>
    </source>
</evidence>
<dbReference type="AlphaFoldDB" id="A0AAW1VDV9"/>
<comment type="caution">
    <text evidence="19">The sequence shown here is derived from an EMBL/GenBank/DDBJ whole genome shotgun (WGS) entry which is preliminary data.</text>
</comment>
<evidence type="ECO:0000256" key="6">
    <source>
        <dbReference type="ARBA" id="ARBA00022723"/>
    </source>
</evidence>
<keyword evidence="20" id="KW-1185">Reference proteome</keyword>
<dbReference type="InterPro" id="IPR007484">
    <property type="entry name" value="Peptidase_M28"/>
</dbReference>
<dbReference type="InterPro" id="IPR053974">
    <property type="entry name" value="ERMP1_1-A_TM"/>
</dbReference>
<dbReference type="GO" id="GO:0046872">
    <property type="term" value="F:metal ion binding"/>
    <property type="evidence" value="ECO:0007669"/>
    <property type="project" value="UniProtKB-KW"/>
</dbReference>
<reference evidence="19 20" key="1">
    <citation type="submission" date="2023-03" db="EMBL/GenBank/DDBJ databases">
        <title>Genome insight into feeding habits of ladybird beetles.</title>
        <authorList>
            <person name="Li H.-S."/>
            <person name="Huang Y.-H."/>
            <person name="Pang H."/>
        </authorList>
    </citation>
    <scope>NUCLEOTIDE SEQUENCE [LARGE SCALE GENOMIC DNA]</scope>
    <source>
        <strain evidence="19">SYSU_2023b</strain>
        <tissue evidence="19">Whole body</tissue>
    </source>
</reference>
<evidence type="ECO:0000256" key="15">
    <source>
        <dbReference type="SAM" id="Phobius"/>
    </source>
</evidence>
<dbReference type="Pfam" id="PF22248">
    <property type="entry name" value="ERMP1_C"/>
    <property type="match status" value="1"/>
</dbReference>
<sequence length="876" mass="99858">MRSRKSTSRDGIINTGNEFDIIENEEKQKYPSQTVPTYTAILFLLFLLVFFGLVNFYDKQLPTPLYRSDESRYPDRFIAERAQEDLKYLTDMGPRVVGSHENEILAVEFLKKQINDIIHEAHKAQKIELDVQVVTGSYFLDSRPTGKINIYANVQNVIAKLHGQDSNNSLLLNAHFDSVPTSPGGSDDGINCAALLEILRKFSKRETRPLYSVIFLFNGAEESALQASHGFVTKHKWAAECRAVVNLEAAGAGGGISMFQTGPNRPWLNHDYGKVPHPLAQAASEELFQANVIPSDTDFRIFRDFGNMVGIDMAFIRDGYRYHTKYDGFDNIPLGSYQQVGDNTMSLVEAIANNPELVNENPKTGKLVFFAYLGKFFISYTTTTALIFNLVVVVISLLTFLVFLRRFNIDFTVDTVFYLAQIVAVTLFGWLLALITVIFLAFFFDVASYSMTWYGNPWIVLGIYVLPTLLTSTPMLLHVRPMHIPRSANCIIQAQMITLIWGAILIALTLLGIRTTYPILLIVFFNTLAYIVILSLRLERTDWLWKILYISISIIATAFSMSLAFELFDFFIPLTGRIGSNKIPDLIIGCGAVILTFVVMTPYYFLVTLLRTPAQFYKILAVLFVIFFAIVFTPLSFPYSGDPQSPTPQRFWILHSQRMFHGEDGGVIKKDSGYFFLNMDRNSPQSVKKYVDEIKRAKNLEEDCENFLLCGLPLAHPKMTDIVKYSTWIPAPMPIITEPVNMKLNSKTWTSKTTIRYNITIFGPDHSMFYVWSKKNSKLIGMNFLDEMTDRDIRWEDRSYYFFVYTCGKKLEPLNAVLDFSVPQNHSGPVLDISVVGNYVHPKKIRRSPDFDKMLSKFPYWADLTAWVADYKTWVI</sequence>
<feature type="transmembrane region" description="Helical" evidence="15">
    <location>
        <begin position="37"/>
        <end position="57"/>
    </location>
</feature>
<keyword evidence="9" id="KW-0862">Zinc</keyword>
<evidence type="ECO:0000256" key="4">
    <source>
        <dbReference type="ARBA" id="ARBA00022670"/>
    </source>
</evidence>
<feature type="transmembrane region" description="Helical" evidence="15">
    <location>
        <begin position="619"/>
        <end position="639"/>
    </location>
</feature>
<feature type="domain" description="Peptidase M28" evidence="16">
    <location>
        <begin position="156"/>
        <end position="347"/>
    </location>
</feature>
<dbReference type="InterPro" id="IPR053973">
    <property type="entry name" value="ERMP1-like_C"/>
</dbReference>
<evidence type="ECO:0000256" key="13">
    <source>
        <dbReference type="ARBA" id="ARBA00023180"/>
    </source>
</evidence>
<dbReference type="Pfam" id="PF22249">
    <property type="entry name" value="ERMP1-TM"/>
    <property type="match status" value="1"/>
</dbReference>
<keyword evidence="10 15" id="KW-1133">Transmembrane helix</keyword>
<evidence type="ECO:0000259" key="18">
    <source>
        <dbReference type="Pfam" id="PF22249"/>
    </source>
</evidence>
<feature type="transmembrane region" description="Helical" evidence="15">
    <location>
        <begin position="517"/>
        <end position="536"/>
    </location>
</feature>
<evidence type="ECO:0000256" key="3">
    <source>
        <dbReference type="ARBA" id="ARBA00010918"/>
    </source>
</evidence>
<name>A0AAW1VDV9_9CUCU</name>
<accession>A0AAW1VDV9</accession>
<dbReference type="FunFam" id="3.40.630.10:FF:000008">
    <property type="entry name" value="Endoplasmic reticulum metallopeptidase 1"/>
    <property type="match status" value="1"/>
</dbReference>
<evidence type="ECO:0000256" key="9">
    <source>
        <dbReference type="ARBA" id="ARBA00022833"/>
    </source>
</evidence>
<evidence type="ECO:0000256" key="12">
    <source>
        <dbReference type="ARBA" id="ARBA00023136"/>
    </source>
</evidence>
<evidence type="ECO:0000313" key="19">
    <source>
        <dbReference type="EMBL" id="KAK9891007.1"/>
    </source>
</evidence>
<feature type="transmembrane region" description="Helical" evidence="15">
    <location>
        <begin position="491"/>
        <end position="511"/>
    </location>
</feature>
<evidence type="ECO:0000256" key="14">
    <source>
        <dbReference type="ARBA" id="ARBA00078796"/>
    </source>
</evidence>
<protein>
    <recommendedName>
        <fullName evidence="14">FXNA-like protease</fullName>
    </recommendedName>
</protein>
<keyword evidence="5 15" id="KW-0812">Transmembrane</keyword>
<comment type="similarity">
    <text evidence="3">Belongs to the peptidase M28 family.</text>
</comment>
<evidence type="ECO:0000259" key="16">
    <source>
        <dbReference type="Pfam" id="PF04389"/>
    </source>
</evidence>
<evidence type="ECO:0000256" key="7">
    <source>
        <dbReference type="ARBA" id="ARBA00022801"/>
    </source>
</evidence>
<dbReference type="GO" id="GO:0008235">
    <property type="term" value="F:metalloexopeptidase activity"/>
    <property type="evidence" value="ECO:0007669"/>
    <property type="project" value="InterPro"/>
</dbReference>
<evidence type="ECO:0000259" key="17">
    <source>
        <dbReference type="Pfam" id="PF22248"/>
    </source>
</evidence>
<dbReference type="PANTHER" id="PTHR12147">
    <property type="entry name" value="METALLOPEPTIDASE M28 FAMILY MEMBER"/>
    <property type="match status" value="1"/>
</dbReference>
<evidence type="ECO:0000256" key="10">
    <source>
        <dbReference type="ARBA" id="ARBA00022989"/>
    </source>
</evidence>
<keyword evidence="4" id="KW-0645">Protease</keyword>
<organism evidence="19 20">
    <name type="scientific">Henosepilachna vigintioctopunctata</name>
    <dbReference type="NCBI Taxonomy" id="420089"/>
    <lineage>
        <taxon>Eukaryota</taxon>
        <taxon>Metazoa</taxon>
        <taxon>Ecdysozoa</taxon>
        <taxon>Arthropoda</taxon>
        <taxon>Hexapoda</taxon>
        <taxon>Insecta</taxon>
        <taxon>Pterygota</taxon>
        <taxon>Neoptera</taxon>
        <taxon>Endopterygota</taxon>
        <taxon>Coleoptera</taxon>
        <taxon>Polyphaga</taxon>
        <taxon>Cucujiformia</taxon>
        <taxon>Coccinelloidea</taxon>
        <taxon>Coccinellidae</taxon>
        <taxon>Epilachninae</taxon>
        <taxon>Epilachnini</taxon>
        <taxon>Henosepilachna</taxon>
    </lineage>
</organism>
<dbReference type="Pfam" id="PF04389">
    <property type="entry name" value="Peptidase_M28"/>
    <property type="match status" value="1"/>
</dbReference>
<dbReference type="CDD" id="cd03875">
    <property type="entry name" value="M28_Fxna_like"/>
    <property type="match status" value="1"/>
</dbReference>
<dbReference type="InterPro" id="IPR048024">
    <property type="entry name" value="Fxna-like_M28_dom"/>
</dbReference>
<keyword evidence="7" id="KW-0378">Hydrolase</keyword>
<dbReference type="PANTHER" id="PTHR12147:SF22">
    <property type="entry name" value="ENDOPLASMIC RETICULUM METALLOPEPTIDASE 1"/>
    <property type="match status" value="1"/>
</dbReference>
<gene>
    <name evidence="19" type="ORF">WA026_013341</name>
</gene>